<evidence type="ECO:0000256" key="4">
    <source>
        <dbReference type="ARBA" id="ARBA00022737"/>
    </source>
</evidence>
<dbReference type="Proteomes" id="UP000326396">
    <property type="component" value="Linkage Group LG2"/>
</dbReference>
<evidence type="ECO:0000256" key="3">
    <source>
        <dbReference type="ARBA" id="ARBA00022729"/>
    </source>
</evidence>
<gene>
    <name evidence="9" type="ORF">E3N88_21925</name>
</gene>
<organism evidence="9 10">
    <name type="scientific">Mikania micrantha</name>
    <name type="common">bitter vine</name>
    <dbReference type="NCBI Taxonomy" id="192012"/>
    <lineage>
        <taxon>Eukaryota</taxon>
        <taxon>Viridiplantae</taxon>
        <taxon>Streptophyta</taxon>
        <taxon>Embryophyta</taxon>
        <taxon>Tracheophyta</taxon>
        <taxon>Spermatophyta</taxon>
        <taxon>Magnoliopsida</taxon>
        <taxon>eudicotyledons</taxon>
        <taxon>Gunneridae</taxon>
        <taxon>Pentapetalae</taxon>
        <taxon>asterids</taxon>
        <taxon>campanulids</taxon>
        <taxon>Asterales</taxon>
        <taxon>Asteraceae</taxon>
        <taxon>Asteroideae</taxon>
        <taxon>Heliantheae alliance</taxon>
        <taxon>Eupatorieae</taxon>
        <taxon>Mikania</taxon>
    </lineage>
</organism>
<keyword evidence="3 6" id="KW-0732">Signal</keyword>
<keyword evidence="10" id="KW-1185">Reference proteome</keyword>
<dbReference type="Pfam" id="PF08263">
    <property type="entry name" value="LRRNT_2"/>
    <property type="match status" value="1"/>
</dbReference>
<evidence type="ECO:0000256" key="1">
    <source>
        <dbReference type="ARBA" id="ARBA00004370"/>
    </source>
</evidence>
<comment type="caution">
    <text evidence="9">The sequence shown here is derived from an EMBL/GenBank/DDBJ whole genome shotgun (WGS) entry which is preliminary data.</text>
</comment>
<evidence type="ECO:0000259" key="8">
    <source>
        <dbReference type="Pfam" id="PF23598"/>
    </source>
</evidence>
<feature type="signal peptide" evidence="6">
    <location>
        <begin position="1"/>
        <end position="21"/>
    </location>
</feature>
<dbReference type="InterPro" id="IPR032675">
    <property type="entry name" value="LRR_dom_sf"/>
</dbReference>
<evidence type="ECO:0000256" key="6">
    <source>
        <dbReference type="SAM" id="SignalP"/>
    </source>
</evidence>
<dbReference type="InterPro" id="IPR055414">
    <property type="entry name" value="LRR_R13L4/SHOC2-like"/>
</dbReference>
<protein>
    <submittedName>
        <fullName evidence="9">Uncharacterized protein</fullName>
    </submittedName>
</protein>
<evidence type="ECO:0000256" key="2">
    <source>
        <dbReference type="ARBA" id="ARBA00022614"/>
    </source>
</evidence>
<dbReference type="AlphaFoldDB" id="A0A5N6N9B7"/>
<dbReference type="InterPro" id="IPR013210">
    <property type="entry name" value="LRR_N_plant-typ"/>
</dbReference>
<dbReference type="InterPro" id="IPR053211">
    <property type="entry name" value="DNA_repair-toleration"/>
</dbReference>
<dbReference type="Gene3D" id="3.80.10.10">
    <property type="entry name" value="Ribonuclease Inhibitor"/>
    <property type="match status" value="2"/>
</dbReference>
<dbReference type="FunFam" id="3.80.10.10:FF:000400">
    <property type="entry name" value="Nuclear pore complex protein NUP107"/>
    <property type="match status" value="1"/>
</dbReference>
<name>A0A5N6N9B7_9ASTR</name>
<sequence>MLMKLLFTFFYISLFLIPAFASKPEAEALLKWKTSLMNQNNPLLSSWSLDPTSNLTWTNRTTDTAPCTWYGVRCNDHWVVTKLNLSVSRLNGTLANFTFSSFTSLTHLELRQNDVFGSIPGEIRHLSKLVFLDLSGNRFSGTIPQEIGMLMHLETLSLHSNNLEGHIPISLGDLSKLGYLRVDDNKLSGSIPQELEILDNLVKVNMSFNFLTGYIPSGLGNLSKLLTDLLIQMIR</sequence>
<evidence type="ECO:0000313" key="10">
    <source>
        <dbReference type="Proteomes" id="UP000326396"/>
    </source>
</evidence>
<dbReference type="PANTHER" id="PTHR48060:SF24">
    <property type="entry name" value="NON-SPECIFIC SERINE_THREONINE PROTEIN KINASE"/>
    <property type="match status" value="1"/>
</dbReference>
<proteinExistence type="predicted"/>
<feature type="domain" description="Disease resistance R13L4/SHOC-2-like LRR" evidence="8">
    <location>
        <begin position="97"/>
        <end position="225"/>
    </location>
</feature>
<keyword evidence="5" id="KW-0472">Membrane</keyword>
<dbReference type="Pfam" id="PF23598">
    <property type="entry name" value="LRR_14"/>
    <property type="match status" value="1"/>
</dbReference>
<feature type="domain" description="Leucine-rich repeat-containing N-terminal plant-type" evidence="7">
    <location>
        <begin position="24"/>
        <end position="75"/>
    </location>
</feature>
<evidence type="ECO:0000313" key="9">
    <source>
        <dbReference type="EMBL" id="KAD4584324.1"/>
    </source>
</evidence>
<dbReference type="PANTHER" id="PTHR48060">
    <property type="entry name" value="DNA DAMAGE-REPAIR/TOLERATION PROTEIN DRT100"/>
    <property type="match status" value="1"/>
</dbReference>
<dbReference type="SUPFAM" id="SSF52058">
    <property type="entry name" value="L domain-like"/>
    <property type="match status" value="1"/>
</dbReference>
<feature type="chain" id="PRO_5024298182" evidence="6">
    <location>
        <begin position="22"/>
        <end position="235"/>
    </location>
</feature>
<accession>A0A5N6N9B7</accession>
<dbReference type="EMBL" id="SZYD01000012">
    <property type="protein sequence ID" value="KAD4584324.1"/>
    <property type="molecule type" value="Genomic_DNA"/>
</dbReference>
<keyword evidence="2" id="KW-0433">Leucine-rich repeat</keyword>
<keyword evidence="4" id="KW-0677">Repeat</keyword>
<dbReference type="OrthoDB" id="676979at2759"/>
<reference evidence="9 10" key="1">
    <citation type="submission" date="2019-05" db="EMBL/GenBank/DDBJ databases">
        <title>Mikania micrantha, genome provides insights into the molecular mechanism of rapid growth.</title>
        <authorList>
            <person name="Liu B."/>
        </authorList>
    </citation>
    <scope>NUCLEOTIDE SEQUENCE [LARGE SCALE GENOMIC DNA]</scope>
    <source>
        <strain evidence="9">NLD-2019</strain>
        <tissue evidence="9">Leaf</tissue>
    </source>
</reference>
<evidence type="ECO:0000256" key="5">
    <source>
        <dbReference type="ARBA" id="ARBA00023136"/>
    </source>
</evidence>
<comment type="subcellular location">
    <subcellularLocation>
        <location evidence="1">Membrane</location>
    </subcellularLocation>
</comment>
<dbReference type="GO" id="GO:0016020">
    <property type="term" value="C:membrane"/>
    <property type="evidence" value="ECO:0007669"/>
    <property type="project" value="UniProtKB-SubCell"/>
</dbReference>
<evidence type="ECO:0000259" key="7">
    <source>
        <dbReference type="Pfam" id="PF08263"/>
    </source>
</evidence>